<dbReference type="PROSITE" id="PS50801">
    <property type="entry name" value="STAS"/>
    <property type="match status" value="1"/>
</dbReference>
<evidence type="ECO:0000313" key="3">
    <source>
        <dbReference type="Proteomes" id="UP000595373"/>
    </source>
</evidence>
<keyword evidence="3" id="KW-1185">Reference proteome</keyword>
<sequence length="110" mass="12521">MKKNNLNWALEKNSDKITLRIMGALSRDTLLPFLQQRDELLSSAELVGQQLVWELSEVNRIDSAGFALLGDFINELEKQVSSQKIHNAPIQLEILADLFGLSDWLKPFLQ</sequence>
<dbReference type="Gene3D" id="3.30.750.24">
    <property type="entry name" value="STAS domain"/>
    <property type="match status" value="1"/>
</dbReference>
<dbReference type="SUPFAM" id="SSF52091">
    <property type="entry name" value="SpoIIaa-like"/>
    <property type="match status" value="1"/>
</dbReference>
<dbReference type="InterPro" id="IPR052746">
    <property type="entry name" value="MlaB_ABC_Transporter"/>
</dbReference>
<dbReference type="PANTHER" id="PTHR35849:SF1">
    <property type="entry name" value="INTERMEMBRANE PHOSPHOLIPID TRANSPORT SYSTEM BINDING PROTEIN MLAB"/>
    <property type="match status" value="1"/>
</dbReference>
<evidence type="ECO:0000259" key="1">
    <source>
        <dbReference type="PROSITE" id="PS50801"/>
    </source>
</evidence>
<dbReference type="OrthoDB" id="5687860at2"/>
<accession>A0A9Q6Z1T1</accession>
<dbReference type="EMBL" id="CP066558">
    <property type="protein sequence ID" value="QQF83109.1"/>
    <property type="molecule type" value="Genomic_DNA"/>
</dbReference>
<dbReference type="RefSeq" id="WP_075294507.1">
    <property type="nucleotide sequence ID" value="NZ_CP018802.1"/>
</dbReference>
<organism evidence="2 3">
    <name type="scientific">Histophilus somni</name>
    <name type="common">Haemophilus somnus</name>
    <dbReference type="NCBI Taxonomy" id="731"/>
    <lineage>
        <taxon>Bacteria</taxon>
        <taxon>Pseudomonadati</taxon>
        <taxon>Pseudomonadota</taxon>
        <taxon>Gammaproteobacteria</taxon>
        <taxon>Pasteurellales</taxon>
        <taxon>Pasteurellaceae</taxon>
        <taxon>Histophilus</taxon>
    </lineage>
</organism>
<dbReference type="InterPro" id="IPR002645">
    <property type="entry name" value="STAS_dom"/>
</dbReference>
<evidence type="ECO:0000313" key="2">
    <source>
        <dbReference type="EMBL" id="QQF83109.1"/>
    </source>
</evidence>
<dbReference type="Pfam" id="PF01740">
    <property type="entry name" value="STAS"/>
    <property type="match status" value="1"/>
</dbReference>
<reference evidence="2 3" key="1">
    <citation type="submission" date="2020-12" db="EMBL/GenBank/DDBJ databases">
        <title>ASc-MMNZ-VFA-070.</title>
        <authorList>
            <person name="Schryvers A."/>
            <person name="Mostafa Nazari M."/>
            <person name="Farshchi Andisi V."/>
            <person name="Timsit E."/>
            <person name="Walter Morck D."/>
        </authorList>
    </citation>
    <scope>NUCLEOTIDE SEQUENCE [LARGE SCALE GENOMIC DNA]</scope>
    <source>
        <strain evidence="2 3">ASc-MMNZ-VFA-070</strain>
    </source>
</reference>
<protein>
    <submittedName>
        <fullName evidence="2">STAS domain-containing protein</fullName>
    </submittedName>
</protein>
<proteinExistence type="predicted"/>
<dbReference type="Proteomes" id="UP000595373">
    <property type="component" value="Chromosome"/>
</dbReference>
<dbReference type="AlphaFoldDB" id="A0A9Q6Z1T1"/>
<dbReference type="PANTHER" id="PTHR35849">
    <property type="entry name" value="BLR2341 PROTEIN"/>
    <property type="match status" value="1"/>
</dbReference>
<name>A0A9Q6Z1T1_HISSO</name>
<dbReference type="InterPro" id="IPR036513">
    <property type="entry name" value="STAS_dom_sf"/>
</dbReference>
<gene>
    <name evidence="2" type="ORF">JFL49_04200</name>
</gene>
<feature type="domain" description="STAS" evidence="1">
    <location>
        <begin position="6"/>
        <end position="110"/>
    </location>
</feature>